<protein>
    <recommendedName>
        <fullName evidence="2">RAMA domain-containing protein</fullName>
    </recommendedName>
</protein>
<feature type="compositionally biased region" description="Low complexity" evidence="1">
    <location>
        <begin position="410"/>
        <end position="439"/>
    </location>
</feature>
<feature type="region of interest" description="Disordered" evidence="1">
    <location>
        <begin position="334"/>
        <end position="451"/>
    </location>
</feature>
<feature type="region of interest" description="Disordered" evidence="1">
    <location>
        <begin position="480"/>
        <end position="572"/>
    </location>
</feature>
<evidence type="ECO:0000313" key="3">
    <source>
        <dbReference type="EMBL" id="GEK18471.1"/>
    </source>
</evidence>
<feature type="compositionally biased region" description="Basic and acidic residues" evidence="1">
    <location>
        <begin position="497"/>
        <end position="532"/>
    </location>
</feature>
<dbReference type="Proteomes" id="UP000321386">
    <property type="component" value="Unassembled WGS sequence"/>
</dbReference>
<feature type="compositionally biased region" description="Polar residues" evidence="1">
    <location>
        <begin position="242"/>
        <end position="260"/>
    </location>
</feature>
<name>A0A510UY87_9CELL</name>
<dbReference type="InterPro" id="IPR040843">
    <property type="entry name" value="RAMA"/>
</dbReference>
<proteinExistence type="predicted"/>
<feature type="compositionally biased region" description="Pro residues" evidence="1">
    <location>
        <begin position="276"/>
        <end position="303"/>
    </location>
</feature>
<evidence type="ECO:0000259" key="2">
    <source>
        <dbReference type="Pfam" id="PF18755"/>
    </source>
</evidence>
<comment type="caution">
    <text evidence="3">The sequence shown here is derived from an EMBL/GenBank/DDBJ whole genome shotgun (WGS) entry which is preliminary data.</text>
</comment>
<dbReference type="EMBL" id="BJUA01000010">
    <property type="protein sequence ID" value="GEK18471.1"/>
    <property type="molecule type" value="Genomic_DNA"/>
</dbReference>
<keyword evidence="4" id="KW-1185">Reference proteome</keyword>
<gene>
    <name evidence="3" type="ORF">CPE01_22040</name>
</gene>
<feature type="compositionally biased region" description="Basic and acidic residues" evidence="1">
    <location>
        <begin position="480"/>
        <end position="489"/>
    </location>
</feature>
<reference evidence="3 4" key="1">
    <citation type="submission" date="2019-07" db="EMBL/GenBank/DDBJ databases">
        <title>Whole genome shotgun sequence of Cellulomonas persica NBRC 101101.</title>
        <authorList>
            <person name="Hosoyama A."/>
            <person name="Uohara A."/>
            <person name="Ohji S."/>
            <person name="Ichikawa N."/>
        </authorList>
    </citation>
    <scope>NUCLEOTIDE SEQUENCE [LARGE SCALE GENOMIC DNA]</scope>
    <source>
        <strain evidence="3 4">NBRC 101101</strain>
    </source>
</reference>
<dbReference type="RefSeq" id="WP_186811511.1">
    <property type="nucleotide sequence ID" value="NZ_BJUA01000010.1"/>
</dbReference>
<feature type="compositionally biased region" description="Pro residues" evidence="1">
    <location>
        <begin position="356"/>
        <end position="367"/>
    </location>
</feature>
<evidence type="ECO:0000313" key="4">
    <source>
        <dbReference type="Proteomes" id="UP000321386"/>
    </source>
</evidence>
<dbReference type="Pfam" id="PF18755">
    <property type="entry name" value="RAMA"/>
    <property type="match status" value="1"/>
</dbReference>
<dbReference type="AlphaFoldDB" id="A0A510UY87"/>
<evidence type="ECO:0000256" key="1">
    <source>
        <dbReference type="SAM" id="MobiDB-lite"/>
    </source>
</evidence>
<organism evidence="3 4">
    <name type="scientific">Cellulomonas persica</name>
    <dbReference type="NCBI Taxonomy" id="76861"/>
    <lineage>
        <taxon>Bacteria</taxon>
        <taxon>Bacillati</taxon>
        <taxon>Actinomycetota</taxon>
        <taxon>Actinomycetes</taxon>
        <taxon>Micrococcales</taxon>
        <taxon>Cellulomonadaceae</taxon>
        <taxon>Cellulomonas</taxon>
    </lineage>
</organism>
<feature type="domain" description="RAMA" evidence="2">
    <location>
        <begin position="590"/>
        <end position="652"/>
    </location>
</feature>
<accession>A0A510UY87</accession>
<sequence length="659" mass="68729">MPLFELDDGRPRLVQPMQPLPGSFAQDLQSLLTHHLAAIAGEPLFPVRHRSGAPDHADLPELLALDATGRAVVVEGVQVLDDDAVVTALRHAGAAARMTATDLARSYHADPDRFAVDFAAFRDQVAFGMATSRREGVRLLIVCSEVATEAGDTLSYLRGPGRHVDVLQLGVVRGVDDRRFLDVSPLARHENVRRPVEPTALRLVRSSEASFATAMAYEEGRRRPPAPLGGTVHPGPAYGSGLPSTSAFPSGPSQGASGRSTPPAPQRPTGQATNRPPAPPAGRSTPLPPPPPPRPTTPAPGSPVTPAAAVLPVAGAPSAQVSTSTRAVPAVTHAGQPAAGSHPSATVTRSSASRPPAAPSSAPPSYAPPVNRTTSSYAPPANPAPTNPLLTNPVVPPAPTPGGSGVAYGAPYSSSRPSASPQAPASRTTSTAPMPAAADPRPDRDYPATASPLYESMAGLLAGQVPAVGRAGVMDAHDARAERAYDEPYGRQLGTGYDERAYDERSSDERASDEQAYDERAHDEQAHDEPAHAEYAPTYPAPPADLTAETHPADGLVAAPTLPAPAPRRPDEPYPELATLAKQRRAVVTLVWLRERRGQRLVATLAPDGSIELPDGAQFFDPGEAAAYAAGTPMEVDGWRAWRLGDGGPTLAEAAGRHE</sequence>
<feature type="region of interest" description="Disordered" evidence="1">
    <location>
        <begin position="217"/>
        <end position="307"/>
    </location>
</feature>